<evidence type="ECO:0000313" key="3">
    <source>
        <dbReference type="EMBL" id="KAK1732914.1"/>
    </source>
</evidence>
<proteinExistence type="predicted"/>
<sequence length="597" mass="67202">MSVSNKRSAEEISLLQGITSTLETNLRGVAPNQNFNSDIDYEDYNDIPLPVLPTLKSKSQQSRTIAAPMQSSQQAKSAVDISQTAVKNFLAEKTLIKSITKACVAERVAVGDDSIIEELVTKYKTDYSGLTLKKVVDSITRVTSGNVESGEVSGEKDSNDVATANVETKAASEEKEDKEVSGEEEAAANTESEAAPVEKEGTDKVGRCIALIDEEMKQYYVKIAELKAKRRKVEAKIAAKAKRKREQAAAAAAFVAAKEAAAKEGGTATTTDDVPKKPAKRKRTTKNFQPKSNFKFVDPDDALYTEMTERYYKIKEANEHLPSRTLEKIIAETKRDMHRDDFNVPYRNVYNEIKRRWKMRSDVGATAEGEKVKKIKEMYDELYKRYCEMKSSQKKLGTGAFAELGNSVKLEFGFPDDFAISKNRITYRYRREFPDRKSNPDHVVEIRSLSSEDKKRREHLVNEVVARYLKVKDANPKKLANGTISRIIEETKKDLDIHEFDVPESSIRGRIHRKSYYVSHENGNRDDIDDPLVETINSWLKNGISVTREQGLTLANQMLSGKNLDKDSDGNTITLDAVWWKCFLNRCHHKLNGNALG</sequence>
<gene>
    <name evidence="3" type="ORF">QTG54_016452</name>
</gene>
<dbReference type="AlphaFoldDB" id="A0AAD9D4Q1"/>
<protein>
    <submittedName>
        <fullName evidence="3">Uncharacterized protein</fullName>
    </submittedName>
</protein>
<feature type="region of interest" description="Disordered" evidence="2">
    <location>
        <begin position="264"/>
        <end position="285"/>
    </location>
</feature>
<dbReference type="Proteomes" id="UP001224775">
    <property type="component" value="Unassembled WGS sequence"/>
</dbReference>
<name>A0AAD9D4Q1_9STRA</name>
<feature type="region of interest" description="Disordered" evidence="2">
    <location>
        <begin position="146"/>
        <end position="200"/>
    </location>
</feature>
<accession>A0AAD9D4Q1</accession>
<reference evidence="3" key="1">
    <citation type="submission" date="2023-06" db="EMBL/GenBank/DDBJ databases">
        <title>Survivors Of The Sea: Transcriptome response of Skeletonema marinoi to long-term dormancy.</title>
        <authorList>
            <person name="Pinder M.I.M."/>
            <person name="Kourtchenko O."/>
            <person name="Robertson E.K."/>
            <person name="Larsson T."/>
            <person name="Maumus F."/>
            <person name="Osuna-Cruz C.M."/>
            <person name="Vancaester E."/>
            <person name="Stenow R."/>
            <person name="Vandepoele K."/>
            <person name="Ploug H."/>
            <person name="Bruchert V."/>
            <person name="Godhe A."/>
            <person name="Topel M."/>
        </authorList>
    </citation>
    <scope>NUCLEOTIDE SEQUENCE</scope>
    <source>
        <strain evidence="3">R05AC</strain>
    </source>
</reference>
<evidence type="ECO:0000313" key="4">
    <source>
        <dbReference type="Proteomes" id="UP001224775"/>
    </source>
</evidence>
<organism evidence="3 4">
    <name type="scientific">Skeletonema marinoi</name>
    <dbReference type="NCBI Taxonomy" id="267567"/>
    <lineage>
        <taxon>Eukaryota</taxon>
        <taxon>Sar</taxon>
        <taxon>Stramenopiles</taxon>
        <taxon>Ochrophyta</taxon>
        <taxon>Bacillariophyta</taxon>
        <taxon>Coscinodiscophyceae</taxon>
        <taxon>Thalassiosirophycidae</taxon>
        <taxon>Thalassiosirales</taxon>
        <taxon>Skeletonemataceae</taxon>
        <taxon>Skeletonema</taxon>
        <taxon>Skeletonema marinoi-dohrnii complex</taxon>
    </lineage>
</organism>
<evidence type="ECO:0000256" key="1">
    <source>
        <dbReference type="SAM" id="Coils"/>
    </source>
</evidence>
<feature type="coiled-coil region" evidence="1">
    <location>
        <begin position="209"/>
        <end position="243"/>
    </location>
</feature>
<comment type="caution">
    <text evidence="3">The sequence shown here is derived from an EMBL/GenBank/DDBJ whole genome shotgun (WGS) entry which is preliminary data.</text>
</comment>
<dbReference type="EMBL" id="JATAAI010000056">
    <property type="protein sequence ID" value="KAK1732914.1"/>
    <property type="molecule type" value="Genomic_DNA"/>
</dbReference>
<keyword evidence="4" id="KW-1185">Reference proteome</keyword>
<evidence type="ECO:0000256" key="2">
    <source>
        <dbReference type="SAM" id="MobiDB-lite"/>
    </source>
</evidence>
<feature type="compositionally biased region" description="Basic and acidic residues" evidence="2">
    <location>
        <begin position="170"/>
        <end position="181"/>
    </location>
</feature>
<keyword evidence="1" id="KW-0175">Coiled coil</keyword>